<keyword evidence="2" id="KW-1185">Reference proteome</keyword>
<proteinExistence type="predicted"/>
<organism evidence="1 2">
    <name type="scientific">Paenibacillus vulneris</name>
    <dbReference type="NCBI Taxonomy" id="1133364"/>
    <lineage>
        <taxon>Bacteria</taxon>
        <taxon>Bacillati</taxon>
        <taxon>Bacillota</taxon>
        <taxon>Bacilli</taxon>
        <taxon>Bacillales</taxon>
        <taxon>Paenibacillaceae</taxon>
        <taxon>Paenibacillus</taxon>
    </lineage>
</organism>
<dbReference type="Proteomes" id="UP001597180">
    <property type="component" value="Unassembled WGS sequence"/>
</dbReference>
<evidence type="ECO:0000313" key="2">
    <source>
        <dbReference type="Proteomes" id="UP001597180"/>
    </source>
</evidence>
<protein>
    <submittedName>
        <fullName evidence="1">Uncharacterized protein</fullName>
    </submittedName>
</protein>
<comment type="caution">
    <text evidence="1">The sequence shown here is derived from an EMBL/GenBank/DDBJ whole genome shotgun (WGS) entry which is preliminary data.</text>
</comment>
<gene>
    <name evidence="1" type="ORF">ACFQ4B_20340</name>
</gene>
<name>A0ABW3UNX7_9BACL</name>
<reference evidence="2" key="1">
    <citation type="journal article" date="2019" name="Int. J. Syst. Evol. Microbiol.">
        <title>The Global Catalogue of Microorganisms (GCM) 10K type strain sequencing project: providing services to taxonomists for standard genome sequencing and annotation.</title>
        <authorList>
            <consortium name="The Broad Institute Genomics Platform"/>
            <consortium name="The Broad Institute Genome Sequencing Center for Infectious Disease"/>
            <person name="Wu L."/>
            <person name="Ma J."/>
        </authorList>
    </citation>
    <scope>NUCLEOTIDE SEQUENCE [LARGE SCALE GENOMIC DNA]</scope>
    <source>
        <strain evidence="2">CCUG 53270</strain>
    </source>
</reference>
<dbReference type="EMBL" id="JBHTLU010000031">
    <property type="protein sequence ID" value="MFD1222470.1"/>
    <property type="molecule type" value="Genomic_DNA"/>
</dbReference>
<evidence type="ECO:0000313" key="1">
    <source>
        <dbReference type="EMBL" id="MFD1222470.1"/>
    </source>
</evidence>
<sequence length="50" mass="5808">MKQPLDCDRIILQLGIPTIRYEMWKANNTIRHTYTVTVTEKKVPLPKPVG</sequence>
<dbReference type="RefSeq" id="WP_179135920.1">
    <property type="nucleotide sequence ID" value="NZ_BAABJG010000015.1"/>
</dbReference>
<accession>A0ABW3UNX7</accession>